<dbReference type="SUPFAM" id="SSF63999">
    <property type="entry name" value="Thiamin pyrophosphokinase, catalytic domain"/>
    <property type="match status" value="1"/>
</dbReference>
<dbReference type="GO" id="GO:0009229">
    <property type="term" value="P:thiamine diphosphate biosynthetic process"/>
    <property type="evidence" value="ECO:0007669"/>
    <property type="project" value="InterPro"/>
</dbReference>
<keyword evidence="1 8" id="KW-0808">Transferase</keyword>
<proteinExistence type="predicted"/>
<dbReference type="Pfam" id="PF04263">
    <property type="entry name" value="TPK_catalytic"/>
    <property type="match status" value="1"/>
</dbReference>
<sequence>MKANLLCGDRNLPKNILVKHEHEHWIGIDRGTLILLECGITPQFAVGDFDSISDAEKNFIQQQIEINPYESEKDDTDLALGIEQAVKSGYQNIDIYGATGGRLDHFMGALQILEKPEYTQMNIKIKIIDATNEIQFLQKGEFNVDFDDHFPYISFIPVVYPTVISLYDFKYNLKDETLKLGSTLTISNELCQSSGIVDIKAGSVLMIRSKD</sequence>
<evidence type="ECO:0000256" key="1">
    <source>
        <dbReference type="ARBA" id="ARBA00022679"/>
    </source>
</evidence>
<dbReference type="InterPro" id="IPR036371">
    <property type="entry name" value="TPK_B1-bd_sf"/>
</dbReference>
<gene>
    <name evidence="7" type="ORF">BTJ66_02325</name>
    <name evidence="8" type="ORF">MNY58_08505</name>
</gene>
<evidence type="ECO:0000259" key="6">
    <source>
        <dbReference type="SMART" id="SM00983"/>
    </source>
</evidence>
<evidence type="ECO:0000256" key="2">
    <source>
        <dbReference type="ARBA" id="ARBA00022741"/>
    </source>
</evidence>
<reference evidence="8" key="4">
    <citation type="submission" date="2022-03" db="EMBL/GenBank/DDBJ databases">
        <title>Complete Genome Sequence of Staphylococcus edaphicus strain CCM 8731.</title>
        <authorList>
            <person name="Rimmer C.O."/>
            <person name="Thomas J.C."/>
        </authorList>
    </citation>
    <scope>NUCLEOTIDE SEQUENCE</scope>
    <source>
        <strain evidence="8">CCM 8731</strain>
    </source>
</reference>
<dbReference type="EMBL" id="CP093217">
    <property type="protein sequence ID" value="UQW80636.1"/>
    <property type="molecule type" value="Genomic_DNA"/>
</dbReference>
<dbReference type="EC" id="2.7.6.2" evidence="5"/>
<organism evidence="7 9">
    <name type="scientific">Staphylococcus edaphicus</name>
    <dbReference type="NCBI Taxonomy" id="1955013"/>
    <lineage>
        <taxon>Bacteria</taxon>
        <taxon>Bacillati</taxon>
        <taxon>Bacillota</taxon>
        <taxon>Bacilli</taxon>
        <taxon>Bacillales</taxon>
        <taxon>Staphylococcaceae</taxon>
        <taxon>Staphylococcus</taxon>
    </lineage>
</organism>
<reference evidence="7" key="3">
    <citation type="submission" date="2017-10" db="EMBL/GenBank/DDBJ databases">
        <authorList>
            <person name="Vrbovska V."/>
            <person name="Kovarovic V."/>
            <person name="Indrakova A."/>
        </authorList>
    </citation>
    <scope>NUCLEOTIDE SEQUENCE</scope>
    <source>
        <strain evidence="7">CCM 8730</strain>
    </source>
</reference>
<dbReference type="Proteomes" id="UP001056588">
    <property type="component" value="Chromosome"/>
</dbReference>
<dbReference type="InterPro" id="IPR007371">
    <property type="entry name" value="TPK_catalytic"/>
</dbReference>
<dbReference type="EMBL" id="MRZN01000002">
    <property type="protein sequence ID" value="PHK50695.1"/>
    <property type="molecule type" value="Genomic_DNA"/>
</dbReference>
<dbReference type="RefSeq" id="WP_099089381.1">
    <property type="nucleotide sequence ID" value="NZ_CP093217.1"/>
</dbReference>
<dbReference type="GO" id="GO:0016301">
    <property type="term" value="F:kinase activity"/>
    <property type="evidence" value="ECO:0007669"/>
    <property type="project" value="UniProtKB-KW"/>
</dbReference>
<evidence type="ECO:0000313" key="10">
    <source>
        <dbReference type="Proteomes" id="UP001056588"/>
    </source>
</evidence>
<dbReference type="InterPro" id="IPR006282">
    <property type="entry name" value="Thi_PPkinase"/>
</dbReference>
<evidence type="ECO:0000256" key="4">
    <source>
        <dbReference type="ARBA" id="ARBA00022840"/>
    </source>
</evidence>
<evidence type="ECO:0000313" key="8">
    <source>
        <dbReference type="EMBL" id="UQW80636.1"/>
    </source>
</evidence>
<accession>A0A2C6WRI2</accession>
<dbReference type="SMART" id="SM00983">
    <property type="entry name" value="TPK_B1_binding"/>
    <property type="match status" value="1"/>
</dbReference>
<dbReference type="PANTHER" id="PTHR41299">
    <property type="entry name" value="THIAMINE PYROPHOSPHOKINASE"/>
    <property type="match status" value="1"/>
</dbReference>
<dbReference type="SUPFAM" id="SSF63862">
    <property type="entry name" value="Thiamin pyrophosphokinase, substrate-binding domain"/>
    <property type="match status" value="1"/>
</dbReference>
<reference evidence="9" key="2">
    <citation type="submission" date="2017-10" db="EMBL/GenBank/DDBJ databases">
        <title>Staphylococcus edaphicus sp. nov., isolated in Antarctica, harbouring mecC gene and genomic islands essential in adaptation to extreme environment.</title>
        <authorList>
            <person name="Pantucek R."/>
            <person name="Sedlacek I."/>
            <person name="Indrakova A."/>
            <person name="Vrbovska V."/>
            <person name="Maslanova I."/>
            <person name="Kovarovic V."/>
            <person name="Svec P."/>
            <person name="Kralova S."/>
            <person name="Kristofova L."/>
            <person name="Keklakova J."/>
            <person name="Petras P."/>
            <person name="Doskar J."/>
        </authorList>
    </citation>
    <scope>NUCLEOTIDE SEQUENCE [LARGE SCALE GENOMIC DNA]</scope>
    <source>
        <strain evidence="9">CCM 5085</strain>
    </source>
</reference>
<reference evidence="7" key="1">
    <citation type="journal article" date="2017" name="Appl. Environ. Microbiol.">
        <title>Staphylococcus edaphicus sp. nov., isolated in Antarctica, harbours mecC gene and genomic islands with suspected role in adaptation to extreme environment.</title>
        <authorList>
            <person name="Pantucek R."/>
            <person name="Sedlacek I."/>
            <person name="Indrakova A."/>
            <person name="Vrbovska V."/>
            <person name="Maslanova I."/>
            <person name="Kovarovic V."/>
            <person name="Svec P."/>
            <person name="Kralova S."/>
            <person name="Kristofova L."/>
            <person name="Keklakova J."/>
            <person name="Petras P."/>
            <person name="Doskar J."/>
        </authorList>
    </citation>
    <scope>NUCLEOTIDE SEQUENCE</scope>
    <source>
        <strain evidence="7">CCM 8730</strain>
    </source>
</reference>
<dbReference type="NCBIfam" id="TIGR01378">
    <property type="entry name" value="thi_PPkinase"/>
    <property type="match status" value="1"/>
</dbReference>
<dbReference type="GO" id="GO:0004788">
    <property type="term" value="F:thiamine diphosphokinase activity"/>
    <property type="evidence" value="ECO:0007669"/>
    <property type="project" value="UniProtKB-UniRule"/>
</dbReference>
<dbReference type="GO" id="GO:0006772">
    <property type="term" value="P:thiamine metabolic process"/>
    <property type="evidence" value="ECO:0007669"/>
    <property type="project" value="UniProtKB-UniRule"/>
</dbReference>
<keyword evidence="2" id="KW-0547">Nucleotide-binding</keyword>
<evidence type="ECO:0000313" key="7">
    <source>
        <dbReference type="EMBL" id="PHK50695.1"/>
    </source>
</evidence>
<dbReference type="GO" id="GO:0030975">
    <property type="term" value="F:thiamine binding"/>
    <property type="evidence" value="ECO:0007669"/>
    <property type="project" value="InterPro"/>
</dbReference>
<evidence type="ECO:0000313" key="9">
    <source>
        <dbReference type="Proteomes" id="UP000223828"/>
    </source>
</evidence>
<evidence type="ECO:0000256" key="3">
    <source>
        <dbReference type="ARBA" id="ARBA00022777"/>
    </source>
</evidence>
<name>A0A2C6WRI2_9STAP</name>
<dbReference type="GO" id="GO:0005524">
    <property type="term" value="F:ATP binding"/>
    <property type="evidence" value="ECO:0007669"/>
    <property type="project" value="UniProtKB-KW"/>
</dbReference>
<dbReference type="PANTHER" id="PTHR41299:SF1">
    <property type="entry name" value="THIAMINE PYROPHOSPHOKINASE"/>
    <property type="match status" value="1"/>
</dbReference>
<keyword evidence="3" id="KW-0418">Kinase</keyword>
<dbReference type="OrthoDB" id="9804377at2"/>
<dbReference type="InterPro" id="IPR007373">
    <property type="entry name" value="Thiamin_PyroPKinase_B1-bd"/>
</dbReference>
<dbReference type="Pfam" id="PF04265">
    <property type="entry name" value="TPK_B1_binding"/>
    <property type="match status" value="1"/>
</dbReference>
<feature type="domain" description="Thiamin pyrophosphokinase thiamin-binding" evidence="6">
    <location>
        <begin position="140"/>
        <end position="205"/>
    </location>
</feature>
<dbReference type="InterPro" id="IPR036759">
    <property type="entry name" value="TPK_catalytic_sf"/>
</dbReference>
<evidence type="ECO:0000256" key="5">
    <source>
        <dbReference type="NCBIfam" id="TIGR01378"/>
    </source>
</evidence>
<keyword evidence="10" id="KW-1185">Reference proteome</keyword>
<protein>
    <recommendedName>
        <fullName evidence="5">Thiamine diphosphokinase</fullName>
        <ecNumber evidence="5">2.7.6.2</ecNumber>
    </recommendedName>
</protein>
<dbReference type="InterPro" id="IPR053149">
    <property type="entry name" value="TPK"/>
</dbReference>
<keyword evidence="4" id="KW-0067">ATP-binding</keyword>
<dbReference type="Proteomes" id="UP000223828">
    <property type="component" value="Unassembled WGS sequence"/>
</dbReference>
<dbReference type="Gene3D" id="3.40.50.10240">
    <property type="entry name" value="Thiamin pyrophosphokinase, catalytic domain"/>
    <property type="match status" value="1"/>
</dbReference>
<dbReference type="AlphaFoldDB" id="A0A2C6WRI2"/>
<dbReference type="CDD" id="cd07995">
    <property type="entry name" value="TPK"/>
    <property type="match status" value="1"/>
</dbReference>